<accession>A0AAD5PDL1</accession>
<dbReference type="PROSITE" id="PS50405">
    <property type="entry name" value="GST_CTER"/>
    <property type="match status" value="1"/>
</dbReference>
<dbReference type="InterPro" id="IPR036282">
    <property type="entry name" value="Glutathione-S-Trfase_C_sf"/>
</dbReference>
<dbReference type="SUPFAM" id="SSF47616">
    <property type="entry name" value="GST C-terminal domain-like"/>
    <property type="match status" value="1"/>
</dbReference>
<dbReference type="GO" id="GO:0005737">
    <property type="term" value="C:cytoplasm"/>
    <property type="evidence" value="ECO:0007669"/>
    <property type="project" value="TreeGrafter"/>
</dbReference>
<dbReference type="InterPro" id="IPR010987">
    <property type="entry name" value="Glutathione-S-Trfase_C-like"/>
</dbReference>
<dbReference type="Gene3D" id="1.20.1050.10">
    <property type="match status" value="1"/>
</dbReference>
<dbReference type="PANTHER" id="PTHR43968:SF6">
    <property type="entry name" value="GLUTATHIONE S-TRANSFERASE OMEGA"/>
    <property type="match status" value="1"/>
</dbReference>
<dbReference type="AlphaFoldDB" id="A0AAD5PDL1"/>
<protein>
    <submittedName>
        <fullName evidence="3">Thioredoxin-like protein</fullName>
    </submittedName>
</protein>
<dbReference type="CDD" id="cd00299">
    <property type="entry name" value="GST_C_family"/>
    <property type="match status" value="1"/>
</dbReference>
<dbReference type="PROSITE" id="PS51354">
    <property type="entry name" value="GLUTAREDOXIN_2"/>
    <property type="match status" value="1"/>
</dbReference>
<dbReference type="InterPro" id="IPR050983">
    <property type="entry name" value="GST_Omega/HSP26"/>
</dbReference>
<reference evidence="3" key="2">
    <citation type="submission" date="2023-02" db="EMBL/GenBank/DDBJ databases">
        <authorList>
            <consortium name="DOE Joint Genome Institute"/>
            <person name="Mondo S.J."/>
            <person name="Chang Y."/>
            <person name="Wang Y."/>
            <person name="Ahrendt S."/>
            <person name="Andreopoulos W."/>
            <person name="Barry K."/>
            <person name="Beard J."/>
            <person name="Benny G.L."/>
            <person name="Blankenship S."/>
            <person name="Bonito G."/>
            <person name="Cuomo C."/>
            <person name="Desiro A."/>
            <person name="Gervers K.A."/>
            <person name="Hundley H."/>
            <person name="Kuo A."/>
            <person name="LaButti K."/>
            <person name="Lang B.F."/>
            <person name="Lipzen A."/>
            <person name="O'Donnell K."/>
            <person name="Pangilinan J."/>
            <person name="Reynolds N."/>
            <person name="Sandor L."/>
            <person name="Smith M.W."/>
            <person name="Tsang A."/>
            <person name="Grigoriev I.V."/>
            <person name="Stajich J.E."/>
            <person name="Spatafora J.W."/>
        </authorList>
    </citation>
    <scope>NUCLEOTIDE SEQUENCE</scope>
    <source>
        <strain evidence="3">RSA 2281</strain>
    </source>
</reference>
<evidence type="ECO:0000313" key="3">
    <source>
        <dbReference type="EMBL" id="KAI9261432.1"/>
    </source>
</evidence>
<feature type="domain" description="GST N-terminal" evidence="1">
    <location>
        <begin position="6"/>
        <end position="83"/>
    </location>
</feature>
<dbReference type="SUPFAM" id="SSF52833">
    <property type="entry name" value="Thioredoxin-like"/>
    <property type="match status" value="1"/>
</dbReference>
<organism evidence="3 4">
    <name type="scientific">Phascolomyces articulosus</name>
    <dbReference type="NCBI Taxonomy" id="60185"/>
    <lineage>
        <taxon>Eukaryota</taxon>
        <taxon>Fungi</taxon>
        <taxon>Fungi incertae sedis</taxon>
        <taxon>Mucoromycota</taxon>
        <taxon>Mucoromycotina</taxon>
        <taxon>Mucoromycetes</taxon>
        <taxon>Mucorales</taxon>
        <taxon>Lichtheimiaceae</taxon>
        <taxon>Phascolomyces</taxon>
    </lineage>
</organism>
<gene>
    <name evidence="3" type="ORF">BDA99DRAFT_511351</name>
</gene>
<dbReference type="Pfam" id="PF13410">
    <property type="entry name" value="GST_C_2"/>
    <property type="match status" value="1"/>
</dbReference>
<dbReference type="EMBL" id="JAIXMP010000015">
    <property type="protein sequence ID" value="KAI9261432.1"/>
    <property type="molecule type" value="Genomic_DNA"/>
</dbReference>
<evidence type="ECO:0000313" key="4">
    <source>
        <dbReference type="Proteomes" id="UP001209540"/>
    </source>
</evidence>
<keyword evidence="4" id="KW-1185">Reference proteome</keyword>
<dbReference type="Pfam" id="PF13417">
    <property type="entry name" value="GST_N_3"/>
    <property type="match status" value="1"/>
</dbReference>
<dbReference type="PROSITE" id="PS50404">
    <property type="entry name" value="GST_NTER"/>
    <property type="match status" value="1"/>
</dbReference>
<name>A0AAD5PDL1_9FUNG</name>
<feature type="domain" description="GST C-terminal" evidence="2">
    <location>
        <begin position="89"/>
        <end position="220"/>
    </location>
</feature>
<reference evidence="3" key="1">
    <citation type="journal article" date="2022" name="IScience">
        <title>Evolution of zygomycete secretomes and the origins of terrestrial fungal ecologies.</title>
        <authorList>
            <person name="Chang Y."/>
            <person name="Wang Y."/>
            <person name="Mondo S."/>
            <person name="Ahrendt S."/>
            <person name="Andreopoulos W."/>
            <person name="Barry K."/>
            <person name="Beard J."/>
            <person name="Benny G.L."/>
            <person name="Blankenship S."/>
            <person name="Bonito G."/>
            <person name="Cuomo C."/>
            <person name="Desiro A."/>
            <person name="Gervers K.A."/>
            <person name="Hundley H."/>
            <person name="Kuo A."/>
            <person name="LaButti K."/>
            <person name="Lang B.F."/>
            <person name="Lipzen A."/>
            <person name="O'Donnell K."/>
            <person name="Pangilinan J."/>
            <person name="Reynolds N."/>
            <person name="Sandor L."/>
            <person name="Smith M.E."/>
            <person name="Tsang A."/>
            <person name="Grigoriev I.V."/>
            <person name="Stajich J.E."/>
            <person name="Spatafora J.W."/>
        </authorList>
    </citation>
    <scope>NUCLEOTIDE SEQUENCE</scope>
    <source>
        <strain evidence="3">RSA 2281</strain>
    </source>
</reference>
<dbReference type="SFLD" id="SFLDS00019">
    <property type="entry name" value="Glutathione_Transferase_(cytos"/>
    <property type="match status" value="1"/>
</dbReference>
<dbReference type="SFLD" id="SFLDG00358">
    <property type="entry name" value="Main_(cytGST)"/>
    <property type="match status" value="1"/>
</dbReference>
<comment type="caution">
    <text evidence="3">The sequence shown here is derived from an EMBL/GenBank/DDBJ whole genome shotgun (WGS) entry which is preliminary data.</text>
</comment>
<proteinExistence type="predicted"/>
<evidence type="ECO:0000259" key="2">
    <source>
        <dbReference type="PROSITE" id="PS50405"/>
    </source>
</evidence>
<dbReference type="Gene3D" id="3.40.30.10">
    <property type="entry name" value="Glutaredoxin"/>
    <property type="match status" value="1"/>
</dbReference>
<dbReference type="PANTHER" id="PTHR43968">
    <property type="match status" value="1"/>
</dbReference>
<dbReference type="CDD" id="cd00570">
    <property type="entry name" value="GST_N_family"/>
    <property type="match status" value="1"/>
</dbReference>
<dbReference type="InterPro" id="IPR036249">
    <property type="entry name" value="Thioredoxin-like_sf"/>
</dbReference>
<sequence length="234" mass="27043">MTVPDKKIVLYNTPTSPYGQRVLMALKLADVEFEDVFVDMKDKEWYKEVYPEAKVPALKYGDEVIPESMVIIELLDELYPAAKIFPADDPVKKAKMKFIIRLFEDQALLLSRQLITNLPITKESFDVHVDSMTKVFRRLNQLLVEQSDSGPYFLGKEYSAIDIALAPFIFQIIFFARFLTGQNYKVLEELPRLRAYFDALLDNPVYKETAYLDDEKLAAVAAERFNVSKNMFVE</sequence>
<dbReference type="InterPro" id="IPR040079">
    <property type="entry name" value="Glutathione_S-Trfase"/>
</dbReference>
<dbReference type="InterPro" id="IPR004045">
    <property type="entry name" value="Glutathione_S-Trfase_N"/>
</dbReference>
<dbReference type="Proteomes" id="UP001209540">
    <property type="component" value="Unassembled WGS sequence"/>
</dbReference>
<evidence type="ECO:0000259" key="1">
    <source>
        <dbReference type="PROSITE" id="PS50404"/>
    </source>
</evidence>